<feature type="compositionally biased region" description="Basic and acidic residues" evidence="10">
    <location>
        <begin position="771"/>
        <end position="806"/>
    </location>
</feature>
<feature type="domain" description="PLD phosphodiesterase" evidence="11">
    <location>
        <begin position="480"/>
        <end position="507"/>
    </location>
</feature>
<dbReference type="Pfam" id="PF00787">
    <property type="entry name" value="PX"/>
    <property type="match status" value="1"/>
</dbReference>
<dbReference type="InterPro" id="IPR015679">
    <property type="entry name" value="PLipase_D_fam"/>
</dbReference>
<feature type="region of interest" description="Disordered" evidence="10">
    <location>
        <begin position="528"/>
        <end position="572"/>
    </location>
</feature>
<dbReference type="InterPro" id="IPR025202">
    <property type="entry name" value="PLD-like_dom"/>
</dbReference>
<proteinExistence type="inferred from homology"/>
<keyword evidence="3" id="KW-0677">Repeat</keyword>
<keyword evidence="5 9" id="KW-0442">Lipid degradation</keyword>
<dbReference type="Pfam" id="PF00614">
    <property type="entry name" value="PLDc"/>
    <property type="match status" value="1"/>
</dbReference>
<accession>A0AA88Y1N0</accession>
<dbReference type="GO" id="GO:0004630">
    <property type="term" value="F:phospholipase D activity"/>
    <property type="evidence" value="ECO:0007669"/>
    <property type="project" value="UniProtKB-UniRule"/>
</dbReference>
<evidence type="ECO:0000256" key="6">
    <source>
        <dbReference type="ARBA" id="ARBA00023098"/>
    </source>
</evidence>
<dbReference type="InterPro" id="IPR011993">
    <property type="entry name" value="PH-like_dom_sf"/>
</dbReference>
<dbReference type="PROSITE" id="PS50035">
    <property type="entry name" value="PLD"/>
    <property type="match status" value="2"/>
</dbReference>
<dbReference type="PANTHER" id="PTHR18896:SF76">
    <property type="entry name" value="PHOSPHOLIPASE"/>
    <property type="match status" value="1"/>
</dbReference>
<dbReference type="EMBL" id="VSWD01000007">
    <property type="protein sequence ID" value="KAK3096680.1"/>
    <property type="molecule type" value="Genomic_DNA"/>
</dbReference>
<reference evidence="13" key="1">
    <citation type="submission" date="2019-08" db="EMBL/GenBank/DDBJ databases">
        <title>The improved chromosome-level genome for the pearl oyster Pinctada fucata martensii using PacBio sequencing and Hi-C.</title>
        <authorList>
            <person name="Zheng Z."/>
        </authorList>
    </citation>
    <scope>NUCLEOTIDE SEQUENCE</scope>
    <source>
        <strain evidence="13">ZZ-2019</strain>
        <tissue evidence="13">Adductor muscle</tissue>
    </source>
</reference>
<protein>
    <recommendedName>
        <fullName evidence="9">Phospholipase</fullName>
        <ecNumber evidence="9">3.1.4.4</ecNumber>
    </recommendedName>
</protein>
<feature type="region of interest" description="Disordered" evidence="10">
    <location>
        <begin position="589"/>
        <end position="626"/>
    </location>
</feature>
<dbReference type="GO" id="GO:0009395">
    <property type="term" value="P:phospholipid catabolic process"/>
    <property type="evidence" value="ECO:0007669"/>
    <property type="project" value="TreeGrafter"/>
</dbReference>
<dbReference type="CDD" id="cd01254">
    <property type="entry name" value="PH_PLD"/>
    <property type="match status" value="1"/>
</dbReference>
<feature type="region of interest" description="Disordered" evidence="10">
    <location>
        <begin position="717"/>
        <end position="737"/>
    </location>
</feature>
<feature type="compositionally biased region" description="Basic and acidic residues" evidence="10">
    <location>
        <begin position="871"/>
        <end position="880"/>
    </location>
</feature>
<dbReference type="CDD" id="cd09141">
    <property type="entry name" value="PLDc_vPLD1_2_yPLD_like_2"/>
    <property type="match status" value="1"/>
</dbReference>
<feature type="domain" description="PLD phosphodiesterase" evidence="11">
    <location>
        <begin position="1272"/>
        <end position="1299"/>
    </location>
</feature>
<dbReference type="SMART" id="SM00312">
    <property type="entry name" value="PX"/>
    <property type="match status" value="1"/>
</dbReference>
<feature type="compositionally biased region" description="Polar residues" evidence="10">
    <location>
        <begin position="551"/>
        <end position="560"/>
    </location>
</feature>
<dbReference type="SUPFAM" id="SSF50729">
    <property type="entry name" value="PH domain-like"/>
    <property type="match status" value="1"/>
</dbReference>
<evidence type="ECO:0000256" key="7">
    <source>
        <dbReference type="ARBA" id="ARBA00023288"/>
    </source>
</evidence>
<feature type="compositionally biased region" description="Polar residues" evidence="10">
    <location>
        <begin position="859"/>
        <end position="868"/>
    </location>
</feature>
<dbReference type="GO" id="GO:0060627">
    <property type="term" value="P:regulation of vesicle-mediated transport"/>
    <property type="evidence" value="ECO:0007669"/>
    <property type="project" value="TreeGrafter"/>
</dbReference>
<keyword evidence="4 9" id="KW-0378">Hydrolase</keyword>
<dbReference type="EC" id="3.1.4.4" evidence="9"/>
<evidence type="ECO:0000256" key="1">
    <source>
        <dbReference type="ARBA" id="ARBA00000798"/>
    </source>
</evidence>
<dbReference type="Proteomes" id="UP001186944">
    <property type="component" value="Unassembled WGS sequence"/>
</dbReference>
<name>A0AA88Y1N0_PINIB</name>
<comment type="similarity">
    <text evidence="2 9">Belongs to the phospholipase D family.</text>
</comment>
<dbReference type="GO" id="GO:0035091">
    <property type="term" value="F:phosphatidylinositol binding"/>
    <property type="evidence" value="ECO:0007669"/>
    <property type="project" value="InterPro"/>
</dbReference>
<organism evidence="13 14">
    <name type="scientific">Pinctada imbricata</name>
    <name type="common">Atlantic pearl-oyster</name>
    <name type="synonym">Pinctada martensii</name>
    <dbReference type="NCBI Taxonomy" id="66713"/>
    <lineage>
        <taxon>Eukaryota</taxon>
        <taxon>Metazoa</taxon>
        <taxon>Spiralia</taxon>
        <taxon>Lophotrochozoa</taxon>
        <taxon>Mollusca</taxon>
        <taxon>Bivalvia</taxon>
        <taxon>Autobranchia</taxon>
        <taxon>Pteriomorphia</taxon>
        <taxon>Pterioida</taxon>
        <taxon>Pterioidea</taxon>
        <taxon>Pteriidae</taxon>
        <taxon>Pinctada</taxon>
    </lineage>
</organism>
<dbReference type="PIRSF" id="PIRSF009376">
    <property type="entry name" value="Phospholipase_D_euk"/>
    <property type="match status" value="1"/>
</dbReference>
<dbReference type="PROSITE" id="PS50195">
    <property type="entry name" value="PX"/>
    <property type="match status" value="1"/>
</dbReference>
<feature type="region of interest" description="Disordered" evidence="10">
    <location>
        <begin position="756"/>
        <end position="806"/>
    </location>
</feature>
<gene>
    <name evidence="13" type="ORF">FSP39_002327</name>
</gene>
<dbReference type="InterPro" id="IPR001736">
    <property type="entry name" value="PLipase_D/transphosphatidylase"/>
</dbReference>
<evidence type="ECO:0000259" key="11">
    <source>
        <dbReference type="PROSITE" id="PS50035"/>
    </source>
</evidence>
<evidence type="ECO:0000256" key="2">
    <source>
        <dbReference type="ARBA" id="ARBA00008664"/>
    </source>
</evidence>
<evidence type="ECO:0000256" key="5">
    <source>
        <dbReference type="ARBA" id="ARBA00022963"/>
    </source>
</evidence>
<keyword evidence="7" id="KW-0449">Lipoprotein</keyword>
<dbReference type="InterPro" id="IPR016555">
    <property type="entry name" value="PLipase_D_euk"/>
</dbReference>
<dbReference type="SUPFAM" id="SSF56024">
    <property type="entry name" value="Phospholipase D/nuclease"/>
    <property type="match status" value="3"/>
</dbReference>
<feature type="region of interest" description="Disordered" evidence="10">
    <location>
        <begin position="833"/>
        <end position="915"/>
    </location>
</feature>
<dbReference type="PANTHER" id="PTHR18896">
    <property type="entry name" value="PHOSPHOLIPASE D"/>
    <property type="match status" value="1"/>
</dbReference>
<dbReference type="GO" id="GO:0006654">
    <property type="term" value="P:phosphatidic acid biosynthetic process"/>
    <property type="evidence" value="ECO:0007669"/>
    <property type="project" value="InterPro"/>
</dbReference>
<evidence type="ECO:0000259" key="12">
    <source>
        <dbReference type="PROSITE" id="PS50195"/>
    </source>
</evidence>
<evidence type="ECO:0000256" key="10">
    <source>
        <dbReference type="SAM" id="MobiDB-lite"/>
    </source>
</evidence>
<feature type="compositionally biased region" description="Basic and acidic residues" evidence="10">
    <location>
        <begin position="602"/>
        <end position="626"/>
    </location>
</feature>
<dbReference type="CDD" id="cd09138">
    <property type="entry name" value="PLDc_vPLD1_2_yPLD_like_1"/>
    <property type="match status" value="1"/>
</dbReference>
<dbReference type="GO" id="GO:0035556">
    <property type="term" value="P:intracellular signal transduction"/>
    <property type="evidence" value="ECO:0007669"/>
    <property type="project" value="InterPro"/>
</dbReference>
<dbReference type="CDD" id="cd06895">
    <property type="entry name" value="PX_PLD"/>
    <property type="match status" value="1"/>
</dbReference>
<comment type="subcellular location">
    <subcellularLocation>
        <location evidence="8">Endomembrane system</location>
        <topology evidence="8">Lipid-anchor</topology>
    </subcellularLocation>
</comment>
<evidence type="ECO:0000256" key="3">
    <source>
        <dbReference type="ARBA" id="ARBA00022737"/>
    </source>
</evidence>
<dbReference type="InterPro" id="IPR001683">
    <property type="entry name" value="PX_dom"/>
</dbReference>
<evidence type="ECO:0000313" key="13">
    <source>
        <dbReference type="EMBL" id="KAK3096680.1"/>
    </source>
</evidence>
<dbReference type="GO" id="GO:0012505">
    <property type="term" value="C:endomembrane system"/>
    <property type="evidence" value="ECO:0007669"/>
    <property type="project" value="UniProtKB-SubCell"/>
</dbReference>
<comment type="catalytic activity">
    <reaction evidence="1 9">
        <text>a 1,2-diacyl-sn-glycero-3-phosphocholine + H2O = a 1,2-diacyl-sn-glycero-3-phosphate + choline + H(+)</text>
        <dbReference type="Rhea" id="RHEA:14445"/>
        <dbReference type="ChEBI" id="CHEBI:15354"/>
        <dbReference type="ChEBI" id="CHEBI:15377"/>
        <dbReference type="ChEBI" id="CHEBI:15378"/>
        <dbReference type="ChEBI" id="CHEBI:57643"/>
        <dbReference type="ChEBI" id="CHEBI:58608"/>
        <dbReference type="EC" id="3.1.4.4"/>
    </reaction>
</comment>
<dbReference type="SUPFAM" id="SSF64268">
    <property type="entry name" value="PX domain"/>
    <property type="match status" value="1"/>
</dbReference>
<keyword evidence="6" id="KW-0443">Lipid metabolism</keyword>
<dbReference type="Gene3D" id="2.30.29.30">
    <property type="entry name" value="Pleckstrin-homology domain (PH domain)/Phosphotyrosine-binding domain (PTB)"/>
    <property type="match status" value="1"/>
</dbReference>
<feature type="domain" description="PX" evidence="12">
    <location>
        <begin position="98"/>
        <end position="229"/>
    </location>
</feature>
<evidence type="ECO:0000256" key="9">
    <source>
        <dbReference type="PIRNR" id="PIRNR009376"/>
    </source>
</evidence>
<evidence type="ECO:0000256" key="8">
    <source>
        <dbReference type="ARBA" id="ARBA00037868"/>
    </source>
</evidence>
<dbReference type="Gene3D" id="3.30.1520.10">
    <property type="entry name" value="Phox-like domain"/>
    <property type="match status" value="1"/>
</dbReference>
<dbReference type="SMART" id="SM00155">
    <property type="entry name" value="PLDc"/>
    <property type="match status" value="2"/>
</dbReference>
<evidence type="ECO:0000313" key="14">
    <source>
        <dbReference type="Proteomes" id="UP001186944"/>
    </source>
</evidence>
<evidence type="ECO:0000256" key="4">
    <source>
        <dbReference type="ARBA" id="ARBA00022801"/>
    </source>
</evidence>
<dbReference type="Gene3D" id="3.30.870.10">
    <property type="entry name" value="Endonuclease Chain A"/>
    <property type="match status" value="3"/>
</dbReference>
<keyword evidence="14" id="KW-1185">Reference proteome</keyword>
<sequence>MADQGEQEAFLGKSESCISLPAPDFLRSFSHLSDEDSDFEDLPDFTGDGTDGGVDVFCFLPGDNSTTVPKDIQFNAIHNSPQPFSTIRYNCWIPGVPVIVKLTQAERNNPHIKIFNPNLYTIHISHGEYQWSIRRRFKHFVSLHQHLRLFRMRYKFVPTKTHKDRRQSMKKQGSKVPRFPQKPEIMIRGERDLQKRKTHLEEYLQNLLNINVYRNHMETLKFLEVCHLSFVKRLGKKWKEGSVEKCSGGRRISIGCCGCLSKFHLFGRWKNRWLLVKDSFIAYIRPRDGVICDVMLMDSQFSVQNGFGKTGAKHGIQITNLTRVLLAKCWTSRKADEWQGAIEKAAESIMGKDYTQYNRFESFAPVRENSCARWFVDGATYFACIAEALENAQEEIFITDWWLSPEIYMKRPITEGNKWRLDQILERKAKQGVKIFILLYKEMELALNLSSRYSKQTLVNKCPENIKIIRHPDHGAGGVLLWGHHEKLVAIDQKVAFLGGLDLCYGRWDDGKHRLADLGCIVYDSPNRSEQDGPRIQIDEAESNEVGADTRTLTGIQINISPPSPMPSRRSSLDSNIVENLSSNDEEFHDALNDLSPSDNEESQKKENSIKNEEGMKEDESKKLHNHVGSENECVCKRLGATSEPHAYDNDSLEEEGEEEYDKLMHIKGRGGKDRWKTAGSGEGQGQVVKATVHNENMANKPVAMFDVVRQVLEKNKKEKDTTTVDSSQVHKGSENGIQDIDEVLSLSVKDARNSIMKNSQKRNKGNNVKFKRDSEESAKLSLKQENEDSGNEGKRESESLKDKEKKQGFKFSFRGKKSDKGQDVECVGFKHLDNDVQSGGKGVSKNSGKSHKYRRSISEQPQSSFDQTTEDSHNKETKRSGWSRGIFQRSLSNPEENNNQHAGNADNTGRDSSGIAQRRWKMVLNVQKFHSAVKQQQEEMPLPKSEKKAVGPTISSRIVSLYVHMKDSVFSVCPSVGLMVPPKLQRTSSELAIDELGLKGSSKLWIGKDYCNFIHKDFVDLDDPFADFIDRSQTPRMPWHDIGAVVYGKAARDVSRHFIGRWNAAKVEKLKRNKDYPLLLPKAYSHGSLIPTAVKECCNEVKTQILRSASPWSASIQVTENSIQSAYIHCIESAKHYIYIENQFFISHIGDHSSVKNKIGDTLYHRIIRAHRNDENFKVFVVMPLLPAFEGEIGGDGAFAIQAVTHYNYSSISKGPNSIWQKLRKEDFADYLDEFMIHNFVVIVLVMDPLKYIVFLGLRKHEELQGKLVTELVYVHSKLMIVDDDTVIIGSANINDRSMMGDRDSELAIMVQDVKKDPVYFNGVQHKAGKFASSLRKSLFREHLGLEKTDPVVDDIMSDNFYKKVLLYQASINTTVFQKVFNCVPNDLVKTFAELKAFTRRKNMAETDPARARAELKKVKGHVVLLPLYFLEDESSIIPTHGKESFLPNSVWT</sequence>
<dbReference type="Pfam" id="PF13091">
    <property type="entry name" value="PLDc_2"/>
    <property type="match status" value="1"/>
</dbReference>
<dbReference type="InterPro" id="IPR036871">
    <property type="entry name" value="PX_dom_sf"/>
</dbReference>
<feature type="compositionally biased region" description="Polar residues" evidence="10">
    <location>
        <begin position="890"/>
        <end position="915"/>
    </location>
</feature>
<comment type="caution">
    <text evidence="13">The sequence shown here is derived from an EMBL/GenBank/DDBJ whole genome shotgun (WGS) entry which is preliminary data.</text>
</comment>